<feature type="signal peptide" evidence="1">
    <location>
        <begin position="1"/>
        <end position="23"/>
    </location>
</feature>
<proteinExistence type="predicted"/>
<sequence>MKKAFLSLAAILACVSITTAAQASRDEYYERGEYGERYEGRGYDDGGRRYEESKFYGTVEAIPQGGRDGIWRISGRDVVVNPNTFIKEEYGRMGIGAQVEVKGGGAPFMAYEIEVKSGSRAMGNAPVMNGGIKFYGPIEAMPQGGFLGTWRVGGRDVLVTQNTFIKQEYGRVAPGVQVEVKGSGTPFVAYEIEVKGGTMR</sequence>
<gene>
    <name evidence="3" type="ORF">CDV28_14114</name>
</gene>
<evidence type="ECO:0000313" key="4">
    <source>
        <dbReference type="Proteomes" id="UP000316238"/>
    </source>
</evidence>
<evidence type="ECO:0000313" key="3">
    <source>
        <dbReference type="EMBL" id="TAA74065.1"/>
    </source>
</evidence>
<evidence type="ECO:0000259" key="2">
    <source>
        <dbReference type="Pfam" id="PF18914"/>
    </source>
</evidence>
<accession>A0A521FZ93</accession>
<dbReference type="Proteomes" id="UP000316238">
    <property type="component" value="Unassembled WGS sequence"/>
</dbReference>
<dbReference type="Pfam" id="PF18914">
    <property type="entry name" value="DUF5666"/>
    <property type="match status" value="2"/>
</dbReference>
<dbReference type="InterPro" id="IPR043724">
    <property type="entry name" value="DUF5666"/>
</dbReference>
<keyword evidence="4" id="KW-1185">Reference proteome</keyword>
<feature type="chain" id="PRO_5021886608" description="DUF5666 domain-containing protein" evidence="1">
    <location>
        <begin position="24"/>
        <end position="200"/>
    </location>
</feature>
<reference evidence="3" key="1">
    <citation type="submission" date="2017-07" db="EMBL/GenBank/DDBJ databases">
        <title>The cable genome - Insights into the physiology and evolution of filamentous bacteria capable of sulfide oxidation via long distance electron transfer.</title>
        <authorList>
            <person name="Thorup C."/>
            <person name="Bjerg J.T."/>
            <person name="Schreiber L."/>
            <person name="Nielsen L.P."/>
            <person name="Kjeldsen K.U."/>
            <person name="Boesen T."/>
            <person name="Boggild A."/>
            <person name="Meysman F."/>
            <person name="Geelhoed J."/>
            <person name="Schramm A."/>
        </authorList>
    </citation>
    <scope>NUCLEOTIDE SEQUENCE [LARGE SCALE GENOMIC DNA]</scope>
    <source>
        <strain evidence="3">GS</strain>
    </source>
</reference>
<evidence type="ECO:0000256" key="1">
    <source>
        <dbReference type="SAM" id="SignalP"/>
    </source>
</evidence>
<name>A0A521FZ93_9BACT</name>
<keyword evidence="1" id="KW-0732">Signal</keyword>
<feature type="domain" description="DUF5666" evidence="2">
    <location>
        <begin position="135"/>
        <end position="192"/>
    </location>
</feature>
<dbReference type="EMBL" id="NQJD01000041">
    <property type="protein sequence ID" value="TAA74065.1"/>
    <property type="molecule type" value="Genomic_DNA"/>
</dbReference>
<comment type="caution">
    <text evidence="3">The sequence shown here is derived from an EMBL/GenBank/DDBJ whole genome shotgun (WGS) entry which is preliminary data.</text>
</comment>
<protein>
    <recommendedName>
        <fullName evidence="2">DUF5666 domain-containing protein</fullName>
    </recommendedName>
</protein>
<feature type="domain" description="DUF5666" evidence="2">
    <location>
        <begin position="56"/>
        <end position="103"/>
    </location>
</feature>
<organism evidence="3 4">
    <name type="scientific">Candidatus Electronema aureum</name>
    <dbReference type="NCBI Taxonomy" id="2005002"/>
    <lineage>
        <taxon>Bacteria</taxon>
        <taxon>Pseudomonadati</taxon>
        <taxon>Thermodesulfobacteriota</taxon>
        <taxon>Desulfobulbia</taxon>
        <taxon>Desulfobulbales</taxon>
        <taxon>Desulfobulbaceae</taxon>
        <taxon>Candidatus Electronema</taxon>
    </lineage>
</organism>
<dbReference type="AlphaFoldDB" id="A0A521FZ93"/>